<dbReference type="Proteomes" id="UP000003880">
    <property type="component" value="Unassembled WGS sequence"/>
</dbReference>
<feature type="domain" description="EAL" evidence="1">
    <location>
        <begin position="1"/>
        <end position="230"/>
    </location>
</feature>
<evidence type="ECO:0000313" key="2">
    <source>
        <dbReference type="EMBL" id="EFE09648.1"/>
    </source>
</evidence>
<dbReference type="eggNOG" id="COG2200">
    <property type="taxonomic scope" value="Bacteria"/>
</dbReference>
<comment type="caution">
    <text evidence="2">The sequence shown here is derived from an EMBL/GenBank/DDBJ whole genome shotgun (WGS) entry which is preliminary data.</text>
</comment>
<sequence>MINWSGLMHYHFIAEPMRDTTGKLLGVEMSARFAADTVRPLHADFIISAWNSEQKRNFMLEQIQLIADKRGWFENNNLLCTLHLFDEMALLAIGDPAIRSALHAMPFIALELSERFLSSTICLNNLLINSLRDGPNALWLGDLGSGNVGASPLVCGHFDVVKLDRGFFLEQAEKPMFPVLIKNIREYCDRVAVEGVETSRLADEVSAAGVWAIQGSIFPSVAFSEVETLR</sequence>
<protein>
    <recommendedName>
        <fullName evidence="1">EAL domain-containing protein</fullName>
    </recommendedName>
</protein>
<accession>D4B8Y6</accession>
<name>D4B8Y6_9ENTR</name>
<dbReference type="Gene3D" id="3.20.20.450">
    <property type="entry name" value="EAL domain"/>
    <property type="match status" value="1"/>
</dbReference>
<dbReference type="AlphaFoldDB" id="D4B8Y6"/>
<dbReference type="HOGENOM" id="CLU_089254_1_1_6"/>
<organism evidence="2 3">
    <name type="scientific">Citrobacter youngae ATCC 29220</name>
    <dbReference type="NCBI Taxonomy" id="500640"/>
    <lineage>
        <taxon>Bacteria</taxon>
        <taxon>Pseudomonadati</taxon>
        <taxon>Pseudomonadota</taxon>
        <taxon>Gammaproteobacteria</taxon>
        <taxon>Enterobacterales</taxon>
        <taxon>Enterobacteriaceae</taxon>
        <taxon>Citrobacter</taxon>
        <taxon>Citrobacter freundii complex</taxon>
    </lineage>
</organism>
<evidence type="ECO:0000313" key="3">
    <source>
        <dbReference type="Proteomes" id="UP000003880"/>
    </source>
</evidence>
<dbReference type="EMBL" id="ABWL02000005">
    <property type="protein sequence ID" value="EFE09648.1"/>
    <property type="molecule type" value="Genomic_DNA"/>
</dbReference>
<dbReference type="InterPro" id="IPR035919">
    <property type="entry name" value="EAL_sf"/>
</dbReference>
<reference evidence="2 3" key="1">
    <citation type="submission" date="2010-02" db="EMBL/GenBank/DDBJ databases">
        <authorList>
            <person name="Weinstock G."/>
            <person name="Sodergren E."/>
            <person name="Clifton S."/>
            <person name="Fulton L."/>
            <person name="Fulton B."/>
            <person name="Courtney L."/>
            <person name="Fronick C."/>
            <person name="Harrison M."/>
            <person name="Strong C."/>
            <person name="Farmer C."/>
            <person name="Delahaunty K."/>
            <person name="Markovic C."/>
            <person name="Hall O."/>
            <person name="Minx P."/>
            <person name="Tomlinson C."/>
            <person name="Mitreva M."/>
            <person name="Nelson J."/>
            <person name="Hou S."/>
            <person name="Wollam A."/>
            <person name="Pepin K.H."/>
            <person name="Johnson M."/>
            <person name="Bhonagiri V."/>
            <person name="Zhang X."/>
            <person name="Suruliraj S."/>
            <person name="Warren W."/>
            <person name="Chinwalla A."/>
            <person name="Mardis E.R."/>
            <person name="Wilson R.K."/>
        </authorList>
    </citation>
    <scope>NUCLEOTIDE SEQUENCE [LARGE SCALE GENOMIC DNA]</scope>
    <source>
        <strain evidence="2 3">ATCC 29220</strain>
    </source>
</reference>
<dbReference type="Pfam" id="PF00563">
    <property type="entry name" value="EAL"/>
    <property type="match status" value="1"/>
</dbReference>
<gene>
    <name evidence="2" type="ORF">CIT292_06924</name>
</gene>
<dbReference type="PROSITE" id="PS50883">
    <property type="entry name" value="EAL"/>
    <property type="match status" value="1"/>
</dbReference>
<proteinExistence type="predicted"/>
<dbReference type="SUPFAM" id="SSF141868">
    <property type="entry name" value="EAL domain-like"/>
    <property type="match status" value="1"/>
</dbReference>
<evidence type="ECO:0000259" key="1">
    <source>
        <dbReference type="PROSITE" id="PS50883"/>
    </source>
</evidence>
<dbReference type="InterPro" id="IPR001633">
    <property type="entry name" value="EAL_dom"/>
</dbReference>